<keyword evidence="5 6" id="KW-0472">Membrane</keyword>
<evidence type="ECO:0000313" key="8">
    <source>
        <dbReference type="Proteomes" id="UP001151752"/>
    </source>
</evidence>
<reference evidence="7" key="2">
    <citation type="journal article" date="2023" name="Int. J. Mol. Sci.">
        <title>De Novo Assembly and Annotation of 11 Diverse Shrub Willow (Salix) Genomes Reveals Novel Gene Organization in Sex-Linked Regions.</title>
        <authorList>
            <person name="Hyden B."/>
            <person name="Feng K."/>
            <person name="Yates T.B."/>
            <person name="Jawdy S."/>
            <person name="Cereghino C."/>
            <person name="Smart L.B."/>
            <person name="Muchero W."/>
        </authorList>
    </citation>
    <scope>NUCLEOTIDE SEQUENCE</scope>
    <source>
        <tissue evidence="7">Shoot tip</tissue>
    </source>
</reference>
<dbReference type="EMBL" id="JAPFFM010000015">
    <property type="protein sequence ID" value="KAJ6708686.1"/>
    <property type="molecule type" value="Genomic_DNA"/>
</dbReference>
<protein>
    <submittedName>
        <fullName evidence="7">Uncharacterized protein</fullName>
    </submittedName>
</protein>
<reference evidence="7" key="1">
    <citation type="submission" date="2022-11" db="EMBL/GenBank/DDBJ databases">
        <authorList>
            <person name="Hyden B.L."/>
            <person name="Feng K."/>
            <person name="Yates T."/>
            <person name="Jawdy S."/>
            <person name="Smart L.B."/>
            <person name="Muchero W."/>
        </authorList>
    </citation>
    <scope>NUCLEOTIDE SEQUENCE</scope>
    <source>
        <tissue evidence="7">Shoot tip</tissue>
    </source>
</reference>
<sequence length="139" mass="14985">MKIVYKCPLSCAAASSAAASFAFLVSSTVSAIACKLFCAILTFEFALVGTILGAYCGAMVGLKSKSSFLHGAKVGAIMGCVLSIEFLRKAFSLWDSDDCAIGIFIHLVNDFAPRFTNHFMDSSVELNPDLVVFRFRFKS</sequence>
<organism evidence="7 8">
    <name type="scientific">Salix koriyanagi</name>
    <dbReference type="NCBI Taxonomy" id="2511006"/>
    <lineage>
        <taxon>Eukaryota</taxon>
        <taxon>Viridiplantae</taxon>
        <taxon>Streptophyta</taxon>
        <taxon>Embryophyta</taxon>
        <taxon>Tracheophyta</taxon>
        <taxon>Spermatophyta</taxon>
        <taxon>Magnoliopsida</taxon>
        <taxon>eudicotyledons</taxon>
        <taxon>Gunneridae</taxon>
        <taxon>Pentapetalae</taxon>
        <taxon>rosids</taxon>
        <taxon>fabids</taxon>
        <taxon>Malpighiales</taxon>
        <taxon>Salicaceae</taxon>
        <taxon>Saliceae</taxon>
        <taxon>Salix</taxon>
    </lineage>
</organism>
<evidence type="ECO:0000313" key="7">
    <source>
        <dbReference type="EMBL" id="KAJ6708686.1"/>
    </source>
</evidence>
<evidence type="ECO:0000256" key="3">
    <source>
        <dbReference type="ARBA" id="ARBA00022771"/>
    </source>
</evidence>
<evidence type="ECO:0000256" key="6">
    <source>
        <dbReference type="SAM" id="Phobius"/>
    </source>
</evidence>
<accession>A0A9Q0QLG7</accession>
<evidence type="ECO:0000256" key="1">
    <source>
        <dbReference type="ARBA" id="ARBA00004370"/>
    </source>
</evidence>
<keyword evidence="2" id="KW-0479">Metal-binding</keyword>
<comment type="caution">
    <text evidence="7">The sequence shown here is derived from an EMBL/GenBank/DDBJ whole genome shotgun (WGS) entry which is preliminary data.</text>
</comment>
<evidence type="ECO:0000256" key="2">
    <source>
        <dbReference type="ARBA" id="ARBA00022723"/>
    </source>
</evidence>
<evidence type="ECO:0000256" key="5">
    <source>
        <dbReference type="ARBA" id="ARBA00023136"/>
    </source>
</evidence>
<dbReference type="AlphaFoldDB" id="A0A9Q0QLG7"/>
<keyword evidence="8" id="KW-1185">Reference proteome</keyword>
<comment type="subcellular location">
    <subcellularLocation>
        <location evidence="1">Membrane</location>
    </subcellularLocation>
</comment>
<dbReference type="Proteomes" id="UP001151752">
    <property type="component" value="Chromosome 2"/>
</dbReference>
<evidence type="ECO:0000256" key="4">
    <source>
        <dbReference type="ARBA" id="ARBA00022833"/>
    </source>
</evidence>
<dbReference type="GO" id="GO:0016020">
    <property type="term" value="C:membrane"/>
    <property type="evidence" value="ECO:0007669"/>
    <property type="project" value="UniProtKB-SubCell"/>
</dbReference>
<proteinExistence type="predicted"/>
<keyword evidence="4" id="KW-0862">Zinc</keyword>
<name>A0A9Q0QLG7_9ROSI</name>
<dbReference type="PANTHER" id="PTHR46151:SF19">
    <property type="entry name" value="NEP1-INTERACTING PROTEIN 1-LIKE ISOFORM X1"/>
    <property type="match status" value="1"/>
</dbReference>
<keyword evidence="6" id="KW-0812">Transmembrane</keyword>
<dbReference type="PANTHER" id="PTHR46151">
    <property type="entry name" value="NEP1-INTERACTING PROTEIN-LIKE 2"/>
    <property type="match status" value="1"/>
</dbReference>
<keyword evidence="3" id="KW-0863">Zinc-finger</keyword>
<keyword evidence="6" id="KW-1133">Transmembrane helix</keyword>
<gene>
    <name evidence="7" type="ORF">OIU74_009906</name>
</gene>
<dbReference type="GO" id="GO:0008270">
    <property type="term" value="F:zinc ion binding"/>
    <property type="evidence" value="ECO:0007669"/>
    <property type="project" value="UniProtKB-KW"/>
</dbReference>
<dbReference type="PROSITE" id="PS51257">
    <property type="entry name" value="PROKAR_LIPOPROTEIN"/>
    <property type="match status" value="1"/>
</dbReference>
<feature type="transmembrane region" description="Helical" evidence="6">
    <location>
        <begin position="41"/>
        <end position="62"/>
    </location>
</feature>